<keyword evidence="2" id="KW-1185">Reference proteome</keyword>
<organism evidence="1 2">
    <name type="scientific">Streptomyces nigrescens</name>
    <dbReference type="NCBI Taxonomy" id="1920"/>
    <lineage>
        <taxon>Bacteria</taxon>
        <taxon>Bacillati</taxon>
        <taxon>Actinomycetota</taxon>
        <taxon>Actinomycetes</taxon>
        <taxon>Kitasatosporales</taxon>
        <taxon>Streptomycetaceae</taxon>
        <taxon>Streptomyces</taxon>
    </lineage>
</organism>
<proteinExistence type="predicted"/>
<sequence length="75" mass="8106">MPRHRAQCLLQGGRYGVVEDLLHLGQQALGVSGGGRGRAHGGLLLVRGRRRWRWRRDGTMGLMAVIADGTAVFGA</sequence>
<dbReference type="EMBL" id="AP026074">
    <property type="protein sequence ID" value="BDM74511.1"/>
    <property type="molecule type" value="Genomic_DNA"/>
</dbReference>
<gene>
    <name evidence="1" type="ORF">HEK616_79980</name>
</gene>
<name>A0ABM8A706_STRNI</name>
<evidence type="ECO:0000313" key="1">
    <source>
        <dbReference type="EMBL" id="BDM74511.1"/>
    </source>
</evidence>
<dbReference type="Proteomes" id="UP001059597">
    <property type="component" value="Plasmid SNP1"/>
</dbReference>
<evidence type="ECO:0000313" key="2">
    <source>
        <dbReference type="Proteomes" id="UP001059597"/>
    </source>
</evidence>
<accession>A0ABM8A706</accession>
<reference evidence="1" key="1">
    <citation type="submission" date="2022-06" db="EMBL/GenBank/DDBJ databases">
        <title>Complete genome sequence of Streptomyces nigrescens HEK616.</title>
        <authorList>
            <person name="Asamizu S."/>
            <person name="Onaka H."/>
        </authorList>
    </citation>
    <scope>NUCLEOTIDE SEQUENCE</scope>
    <source>
        <strain evidence="1">HEK616</strain>
        <plasmid evidence="1">SNP1</plasmid>
    </source>
</reference>
<geneLocation type="plasmid" evidence="1 2">
    <name>SNP1</name>
</geneLocation>
<keyword evidence="1" id="KW-0614">Plasmid</keyword>
<protein>
    <submittedName>
        <fullName evidence="1">Uncharacterized protein</fullName>
    </submittedName>
</protein>